<dbReference type="InterPro" id="IPR025979">
    <property type="entry name" value="ChrR-like_cupin_dom"/>
</dbReference>
<dbReference type="SUPFAM" id="SSF51182">
    <property type="entry name" value="RmlC-like cupins"/>
    <property type="match status" value="1"/>
</dbReference>
<dbReference type="AlphaFoldDB" id="A0A934TXM5"/>
<comment type="caution">
    <text evidence="2">The sequence shown here is derived from an EMBL/GenBank/DDBJ whole genome shotgun (WGS) entry which is preliminary data.</text>
</comment>
<accession>A0A934TXM5</accession>
<name>A0A934TXM5_9BURK</name>
<dbReference type="Pfam" id="PF12973">
    <property type="entry name" value="Cupin_7"/>
    <property type="match status" value="1"/>
</dbReference>
<dbReference type="Proteomes" id="UP000630528">
    <property type="component" value="Unassembled WGS sequence"/>
</dbReference>
<keyword evidence="3" id="KW-1185">Reference proteome</keyword>
<dbReference type="InterPro" id="IPR011051">
    <property type="entry name" value="RmlC_Cupin_sf"/>
</dbReference>
<sequence length="152" mass="16824">MSTPITPQAKNHRDLGPLASRVVHANEMEWEPIRYPGCYVKTLMVDPKAGLLTVLLKMDAGAKLPDHEHTLVEQTYMLEGRLVDIEGPEKGLEVGPGEFVYRPAGSRHAAWTPEGGLMLAVFQVPNKFFDADGKVVDLVGNDWVRKWGHVPA</sequence>
<evidence type="ECO:0000313" key="2">
    <source>
        <dbReference type="EMBL" id="MBK6009384.1"/>
    </source>
</evidence>
<evidence type="ECO:0000313" key="3">
    <source>
        <dbReference type="Proteomes" id="UP000630528"/>
    </source>
</evidence>
<evidence type="ECO:0000259" key="1">
    <source>
        <dbReference type="Pfam" id="PF12973"/>
    </source>
</evidence>
<dbReference type="PANTHER" id="PTHR40112">
    <property type="entry name" value="H2HPP ISOMERASE"/>
    <property type="match status" value="1"/>
</dbReference>
<reference evidence="2" key="1">
    <citation type="journal article" date="2012" name="J. Microbiol. Biotechnol.">
        <title>Ramlibacter ginsenosidimutans sp. nov., with ginsenoside-converting activity.</title>
        <authorList>
            <person name="Wang L."/>
            <person name="An D.S."/>
            <person name="Kim S.G."/>
            <person name="Jin F.X."/>
            <person name="Kim S.C."/>
            <person name="Lee S.T."/>
            <person name="Im W.T."/>
        </authorList>
    </citation>
    <scope>NUCLEOTIDE SEQUENCE</scope>
    <source>
        <strain evidence="2">KACC 17527</strain>
    </source>
</reference>
<dbReference type="PANTHER" id="PTHR40112:SF1">
    <property type="entry name" value="H2HPP ISOMERASE"/>
    <property type="match status" value="1"/>
</dbReference>
<protein>
    <submittedName>
        <fullName evidence="2">Cupin domain-containing protein</fullName>
    </submittedName>
</protein>
<proteinExistence type="predicted"/>
<dbReference type="RefSeq" id="WP_201177948.1">
    <property type="nucleotide sequence ID" value="NZ_JAEPWM010000019.1"/>
</dbReference>
<feature type="domain" description="ChrR-like cupin" evidence="1">
    <location>
        <begin position="21"/>
        <end position="124"/>
    </location>
</feature>
<dbReference type="InterPro" id="IPR014710">
    <property type="entry name" value="RmlC-like_jellyroll"/>
</dbReference>
<reference evidence="2" key="2">
    <citation type="submission" date="2021-01" db="EMBL/GenBank/DDBJ databases">
        <authorList>
            <person name="Kang M."/>
        </authorList>
    </citation>
    <scope>NUCLEOTIDE SEQUENCE</scope>
    <source>
        <strain evidence="2">KACC 17527</strain>
    </source>
</reference>
<dbReference type="InterPro" id="IPR052535">
    <property type="entry name" value="Bacilysin_H2HPP_isomerase"/>
</dbReference>
<dbReference type="Gene3D" id="2.60.120.10">
    <property type="entry name" value="Jelly Rolls"/>
    <property type="match status" value="1"/>
</dbReference>
<gene>
    <name evidence="2" type="ORF">JJB11_25070</name>
</gene>
<organism evidence="2 3">
    <name type="scientific">Ramlibacter ginsenosidimutans</name>
    <dbReference type="NCBI Taxonomy" id="502333"/>
    <lineage>
        <taxon>Bacteria</taxon>
        <taxon>Pseudomonadati</taxon>
        <taxon>Pseudomonadota</taxon>
        <taxon>Betaproteobacteria</taxon>
        <taxon>Burkholderiales</taxon>
        <taxon>Comamonadaceae</taxon>
        <taxon>Ramlibacter</taxon>
    </lineage>
</organism>
<dbReference type="EMBL" id="JAEPWM010000019">
    <property type="protein sequence ID" value="MBK6009384.1"/>
    <property type="molecule type" value="Genomic_DNA"/>
</dbReference>